<comment type="catalytic activity">
    <reaction evidence="3">
        <text>2 GTP = 3',3'-c-di-GMP + 2 diphosphate</text>
        <dbReference type="Rhea" id="RHEA:24898"/>
        <dbReference type="ChEBI" id="CHEBI:33019"/>
        <dbReference type="ChEBI" id="CHEBI:37565"/>
        <dbReference type="ChEBI" id="CHEBI:58805"/>
        <dbReference type="EC" id="2.7.7.65"/>
    </reaction>
</comment>
<dbReference type="PATRIC" id="fig|1304275.5.peg.1038"/>
<evidence type="ECO:0000256" key="1">
    <source>
        <dbReference type="ARBA" id="ARBA00001946"/>
    </source>
</evidence>
<feature type="transmembrane region" description="Helical" evidence="5">
    <location>
        <begin position="57"/>
        <end position="75"/>
    </location>
</feature>
<reference evidence="7 8" key="1">
    <citation type="submission" date="2013-03" db="EMBL/GenBank/DDBJ databases">
        <title>Salinisphaera hydrothermalis C41B8 Genome Sequencing.</title>
        <authorList>
            <person name="Li C."/>
            <person name="Lai Q."/>
            <person name="Shao Z."/>
        </authorList>
    </citation>
    <scope>NUCLEOTIDE SEQUENCE [LARGE SCALE GENOMIC DNA]</scope>
    <source>
        <strain evidence="7 8">C41B8</strain>
    </source>
</reference>
<feature type="transmembrane region" description="Helical" evidence="5">
    <location>
        <begin position="136"/>
        <end position="156"/>
    </location>
</feature>
<dbReference type="STRING" id="1304275.C41B8_05078"/>
<dbReference type="Gene3D" id="3.30.70.270">
    <property type="match status" value="1"/>
</dbReference>
<organism evidence="7 8">
    <name type="scientific">Salinisphaera hydrothermalis (strain C41B8)</name>
    <dbReference type="NCBI Taxonomy" id="1304275"/>
    <lineage>
        <taxon>Bacteria</taxon>
        <taxon>Pseudomonadati</taxon>
        <taxon>Pseudomonadota</taxon>
        <taxon>Gammaproteobacteria</taxon>
        <taxon>Salinisphaerales</taxon>
        <taxon>Salinisphaeraceae</taxon>
        <taxon>Salinisphaera</taxon>
    </lineage>
</organism>
<dbReference type="EC" id="2.7.7.65" evidence="2"/>
<keyword evidence="5" id="KW-0812">Transmembrane</keyword>
<gene>
    <name evidence="7" type="ORF">C41B8_05078</name>
</gene>
<dbReference type="InterPro" id="IPR029787">
    <property type="entry name" value="Nucleotide_cyclase"/>
</dbReference>
<dbReference type="FunFam" id="3.30.70.270:FF:000001">
    <property type="entry name" value="Diguanylate cyclase domain protein"/>
    <property type="match status" value="1"/>
</dbReference>
<evidence type="ECO:0000256" key="3">
    <source>
        <dbReference type="ARBA" id="ARBA00034247"/>
    </source>
</evidence>
<dbReference type="InterPro" id="IPR043128">
    <property type="entry name" value="Rev_trsase/Diguanyl_cyclase"/>
</dbReference>
<dbReference type="Pfam" id="PF00990">
    <property type="entry name" value="GGDEF"/>
    <property type="match status" value="1"/>
</dbReference>
<keyword evidence="5" id="KW-0472">Membrane</keyword>
<evidence type="ECO:0000259" key="6">
    <source>
        <dbReference type="PROSITE" id="PS50887"/>
    </source>
</evidence>
<dbReference type="PANTHER" id="PTHR45138:SF9">
    <property type="entry name" value="DIGUANYLATE CYCLASE DGCM-RELATED"/>
    <property type="match status" value="1"/>
</dbReference>
<dbReference type="GO" id="GO:0052621">
    <property type="term" value="F:diguanylate cyclase activity"/>
    <property type="evidence" value="ECO:0007669"/>
    <property type="project" value="UniProtKB-EC"/>
</dbReference>
<keyword evidence="8" id="KW-1185">Reference proteome</keyword>
<dbReference type="SUPFAM" id="SSF55073">
    <property type="entry name" value="Nucleotide cyclase"/>
    <property type="match status" value="1"/>
</dbReference>
<comment type="cofactor">
    <cofactor evidence="1">
        <name>Mg(2+)</name>
        <dbReference type="ChEBI" id="CHEBI:18420"/>
    </cofactor>
</comment>
<keyword evidence="5" id="KW-1133">Transmembrane helix</keyword>
<sequence length="398" mass="44049">MTMSADDGRAGESAAERVARHQRVRLRRLGLSCISYALQIALAVVIALLGAVKPMVAMGYAMAQCVIVASFYLAFRTGVNLRSSEPNLTLAQVLAPALPGLLLLYALDSAESQAALVLTTVVPLLYGTLDLSMGSFIVAVTVYTVGYLVVVFSHGLLHAHEGPFFHNWILAASLAIVMPQIVLLSALINRLRRTLRERNHEVREAMSRIEAMAVRDHLTGLYNRRWLMDMLDRERTRCQRAPYVFCVALIDVDHFKQINDTYGHAVGDEVLKRLARLMADGVREIDSFGRFGGEEFLWIVPDTDLEHAMEAAERLRRQVAELVFHGEDGTDFSITLSMGIAQNDSNRRLPNHTLLRLADRALYDAKAGGRDRAVGAPREASGRVDHPAAGRKRGRGRP</sequence>
<evidence type="ECO:0000256" key="4">
    <source>
        <dbReference type="SAM" id="MobiDB-lite"/>
    </source>
</evidence>
<dbReference type="InterPro" id="IPR050469">
    <property type="entry name" value="Diguanylate_Cyclase"/>
</dbReference>
<dbReference type="InterPro" id="IPR000160">
    <property type="entry name" value="GGDEF_dom"/>
</dbReference>
<proteinExistence type="predicted"/>
<dbReference type="EMBL" id="APNK01000005">
    <property type="protein sequence ID" value="KEZ78247.1"/>
    <property type="molecule type" value="Genomic_DNA"/>
</dbReference>
<dbReference type="OrthoDB" id="9759607at2"/>
<protein>
    <recommendedName>
        <fullName evidence="2">diguanylate cyclase</fullName>
        <ecNumber evidence="2">2.7.7.65</ecNumber>
    </recommendedName>
</protein>
<evidence type="ECO:0000313" key="8">
    <source>
        <dbReference type="Proteomes" id="UP000028302"/>
    </source>
</evidence>
<evidence type="ECO:0000256" key="5">
    <source>
        <dbReference type="SAM" id="Phobius"/>
    </source>
</evidence>
<feature type="transmembrane region" description="Helical" evidence="5">
    <location>
        <begin position="87"/>
        <end position="107"/>
    </location>
</feature>
<dbReference type="PANTHER" id="PTHR45138">
    <property type="entry name" value="REGULATORY COMPONENTS OF SENSORY TRANSDUCTION SYSTEM"/>
    <property type="match status" value="1"/>
</dbReference>
<dbReference type="eggNOG" id="COG3706">
    <property type="taxonomic scope" value="Bacteria"/>
</dbReference>
<feature type="transmembrane region" description="Helical" evidence="5">
    <location>
        <begin position="168"/>
        <end position="188"/>
    </location>
</feature>
<dbReference type="NCBIfam" id="TIGR00254">
    <property type="entry name" value="GGDEF"/>
    <property type="match status" value="1"/>
</dbReference>
<name>A0A084ING3_SALHC</name>
<evidence type="ECO:0000313" key="7">
    <source>
        <dbReference type="EMBL" id="KEZ78247.1"/>
    </source>
</evidence>
<dbReference type="CDD" id="cd01949">
    <property type="entry name" value="GGDEF"/>
    <property type="match status" value="1"/>
</dbReference>
<feature type="transmembrane region" description="Helical" evidence="5">
    <location>
        <begin position="29"/>
        <end position="51"/>
    </location>
</feature>
<evidence type="ECO:0000256" key="2">
    <source>
        <dbReference type="ARBA" id="ARBA00012528"/>
    </source>
</evidence>
<comment type="caution">
    <text evidence="7">The sequence shown here is derived from an EMBL/GenBank/DDBJ whole genome shotgun (WGS) entry which is preliminary data.</text>
</comment>
<dbReference type="SMART" id="SM00267">
    <property type="entry name" value="GGDEF"/>
    <property type="match status" value="1"/>
</dbReference>
<feature type="transmembrane region" description="Helical" evidence="5">
    <location>
        <begin position="113"/>
        <end position="129"/>
    </location>
</feature>
<feature type="region of interest" description="Disordered" evidence="4">
    <location>
        <begin position="367"/>
        <end position="398"/>
    </location>
</feature>
<dbReference type="PROSITE" id="PS50887">
    <property type="entry name" value="GGDEF"/>
    <property type="match status" value="1"/>
</dbReference>
<feature type="compositionally biased region" description="Basic residues" evidence="4">
    <location>
        <begin position="389"/>
        <end position="398"/>
    </location>
</feature>
<feature type="domain" description="GGDEF" evidence="6">
    <location>
        <begin position="243"/>
        <end position="378"/>
    </location>
</feature>
<accession>A0A084ING3</accession>
<dbReference type="AlphaFoldDB" id="A0A084ING3"/>
<dbReference type="Proteomes" id="UP000028302">
    <property type="component" value="Unassembled WGS sequence"/>
</dbReference>